<feature type="compositionally biased region" description="Low complexity" evidence="1">
    <location>
        <begin position="191"/>
        <end position="203"/>
    </location>
</feature>
<feature type="domain" description="Phage shock protein PspC N-terminal" evidence="3">
    <location>
        <begin position="23"/>
        <end position="71"/>
    </location>
</feature>
<organism evidence="4 5">
    <name type="scientific">Glutamicibacter ardleyensis</name>
    <dbReference type="NCBI Taxonomy" id="225894"/>
    <lineage>
        <taxon>Bacteria</taxon>
        <taxon>Bacillati</taxon>
        <taxon>Actinomycetota</taxon>
        <taxon>Actinomycetes</taxon>
        <taxon>Micrococcales</taxon>
        <taxon>Micrococcaceae</taxon>
        <taxon>Glutamicibacter</taxon>
    </lineage>
</organism>
<dbReference type="EMBL" id="BMKX01000003">
    <property type="protein sequence ID" value="GGJ58395.1"/>
    <property type="molecule type" value="Genomic_DNA"/>
</dbReference>
<protein>
    <recommendedName>
        <fullName evidence="3">Phage shock protein PspC N-terminal domain-containing protein</fullName>
    </recommendedName>
</protein>
<accession>A0ABQ2DHN4</accession>
<evidence type="ECO:0000256" key="2">
    <source>
        <dbReference type="SAM" id="Phobius"/>
    </source>
</evidence>
<feature type="transmembrane region" description="Helical" evidence="2">
    <location>
        <begin position="252"/>
        <end position="272"/>
    </location>
</feature>
<sequence length="448" mass="47449">MNNEHPSPSNIFERLRGAGINRQDSQWLGGVAAGIATRLNVDVVLVRGVFVALSLLAGFGLIIYAIAWALLADTSGKIHLEQAIVNKEWAAALTGASIFLGVGIFVAPWLLSTVAPVLWPVLVIAGIAFVIFSRRNSKFAGSKATHSEDHKTKTPATDTTSAPHPRTGSVIEVPWRDPGESSFSVSATMPTAADSATTSFATTRQQQPKFEEKPVEPDTYGAGQEPRHTPPQEDPPFGKPAKKLRNAPPIPGWVSTVILGVTVLAVALILSLDYLKMVDLPGNGWSVALASGLFLVGLSMVFAALSNRTSGGLLGLAIPLLVLTVVFSGSDFRPGNNGIYQSADKDSEYSAVFSSSTVDLRGLNNITAPKTVEIDSVFSKLDIALPANVPVQIETNGLFLSNDGAQLPQDNMNFPADAPVLTVKIDGVFSSFDTSISTPGLTETKTDF</sequence>
<keyword evidence="5" id="KW-1185">Reference proteome</keyword>
<feature type="transmembrane region" description="Helical" evidence="2">
    <location>
        <begin position="284"/>
        <end position="305"/>
    </location>
</feature>
<evidence type="ECO:0000313" key="4">
    <source>
        <dbReference type="EMBL" id="GGJ58395.1"/>
    </source>
</evidence>
<reference evidence="5" key="1">
    <citation type="journal article" date="2019" name="Int. J. Syst. Evol. Microbiol.">
        <title>The Global Catalogue of Microorganisms (GCM) 10K type strain sequencing project: providing services to taxonomists for standard genome sequencing and annotation.</title>
        <authorList>
            <consortium name="The Broad Institute Genomics Platform"/>
            <consortium name="The Broad Institute Genome Sequencing Center for Infectious Disease"/>
            <person name="Wu L."/>
            <person name="Ma J."/>
        </authorList>
    </citation>
    <scope>NUCLEOTIDE SEQUENCE [LARGE SCALE GENOMIC DNA]</scope>
    <source>
        <strain evidence="5">CGMCC 1.3685</strain>
    </source>
</reference>
<feature type="transmembrane region" description="Helical" evidence="2">
    <location>
        <begin position="312"/>
        <end position="330"/>
    </location>
</feature>
<evidence type="ECO:0000313" key="5">
    <source>
        <dbReference type="Proteomes" id="UP000606115"/>
    </source>
</evidence>
<feature type="region of interest" description="Disordered" evidence="1">
    <location>
        <begin position="142"/>
        <end position="244"/>
    </location>
</feature>
<gene>
    <name evidence="4" type="ORF">GCM10007173_16420</name>
</gene>
<proteinExistence type="predicted"/>
<comment type="caution">
    <text evidence="4">The sequence shown here is derived from an EMBL/GenBank/DDBJ whole genome shotgun (WGS) entry which is preliminary data.</text>
</comment>
<dbReference type="GeneID" id="303304009"/>
<dbReference type="InterPro" id="IPR007168">
    <property type="entry name" value="Phageshock_PspC_N"/>
</dbReference>
<name>A0ABQ2DHN4_9MICC</name>
<dbReference type="RefSeq" id="WP_188684962.1">
    <property type="nucleotide sequence ID" value="NZ_BMKX01000003.1"/>
</dbReference>
<keyword evidence="2" id="KW-0812">Transmembrane</keyword>
<keyword evidence="2" id="KW-0472">Membrane</keyword>
<evidence type="ECO:0000256" key="1">
    <source>
        <dbReference type="SAM" id="MobiDB-lite"/>
    </source>
</evidence>
<feature type="transmembrane region" description="Helical" evidence="2">
    <location>
        <begin position="91"/>
        <end position="111"/>
    </location>
</feature>
<evidence type="ECO:0000259" key="3">
    <source>
        <dbReference type="Pfam" id="PF04024"/>
    </source>
</evidence>
<keyword evidence="2" id="KW-1133">Transmembrane helix</keyword>
<feature type="transmembrane region" description="Helical" evidence="2">
    <location>
        <begin position="117"/>
        <end position="133"/>
    </location>
</feature>
<dbReference type="Pfam" id="PF04024">
    <property type="entry name" value="PspC"/>
    <property type="match status" value="1"/>
</dbReference>
<dbReference type="Proteomes" id="UP000606115">
    <property type="component" value="Unassembled WGS sequence"/>
</dbReference>
<feature type="transmembrane region" description="Helical" evidence="2">
    <location>
        <begin position="49"/>
        <end position="71"/>
    </location>
</feature>